<dbReference type="Proteomes" id="UP000287224">
    <property type="component" value="Unassembled WGS sequence"/>
</dbReference>
<evidence type="ECO:0000313" key="1">
    <source>
        <dbReference type="EMBL" id="GCE09316.1"/>
    </source>
</evidence>
<dbReference type="RefSeq" id="WP_126601718.1">
    <property type="nucleotide sequence ID" value="NZ_BIFQ01000002.1"/>
</dbReference>
<accession>A0A401ZR97</accession>
<keyword evidence="2" id="KW-1185">Reference proteome</keyword>
<name>A0A401ZR97_9CHLR</name>
<comment type="caution">
    <text evidence="1">The sequence shown here is derived from an EMBL/GenBank/DDBJ whole genome shotgun (WGS) entry which is preliminary data.</text>
</comment>
<evidence type="ECO:0000313" key="2">
    <source>
        <dbReference type="Proteomes" id="UP000287224"/>
    </source>
</evidence>
<gene>
    <name evidence="1" type="ORF">KDAU_66450</name>
</gene>
<proteinExistence type="predicted"/>
<organism evidence="1 2">
    <name type="scientific">Dictyobacter aurantiacus</name>
    <dbReference type="NCBI Taxonomy" id="1936993"/>
    <lineage>
        <taxon>Bacteria</taxon>
        <taxon>Bacillati</taxon>
        <taxon>Chloroflexota</taxon>
        <taxon>Ktedonobacteria</taxon>
        <taxon>Ktedonobacterales</taxon>
        <taxon>Dictyobacteraceae</taxon>
        <taxon>Dictyobacter</taxon>
    </lineage>
</organism>
<protein>
    <submittedName>
        <fullName evidence="1">Uncharacterized protein</fullName>
    </submittedName>
</protein>
<sequence length="150" mass="16727">MAGAELSTLARLIDQSLVRRNTMGRYEVHELLRQYGAEHLEAAGQTEAVQQRYLAYYLKLLAQRERDIKAHHRTGKTPGHHESVGSTRFLHGNVGGATVTAAGPSGPPDALRTNLLQWVESIREAPFVVCHTHHASILWLRQTKVKDNST</sequence>
<reference evidence="2" key="1">
    <citation type="submission" date="2018-12" db="EMBL/GenBank/DDBJ databases">
        <title>Tengunoibacter tsumagoiensis gen. nov., sp. nov., Dictyobacter kobayashii sp. nov., D. alpinus sp. nov., and D. joshuensis sp. nov. and description of Dictyobacteraceae fam. nov. within the order Ktedonobacterales isolated from Tengu-no-mugimeshi.</title>
        <authorList>
            <person name="Wang C.M."/>
            <person name="Zheng Y."/>
            <person name="Sakai Y."/>
            <person name="Toyoda A."/>
            <person name="Minakuchi Y."/>
            <person name="Abe K."/>
            <person name="Yokota A."/>
            <person name="Yabe S."/>
        </authorList>
    </citation>
    <scope>NUCLEOTIDE SEQUENCE [LARGE SCALE GENOMIC DNA]</scope>
    <source>
        <strain evidence="2">S-27</strain>
    </source>
</reference>
<dbReference type="OrthoDB" id="9812579at2"/>
<dbReference type="AlphaFoldDB" id="A0A401ZR97"/>
<dbReference type="EMBL" id="BIFQ01000002">
    <property type="protein sequence ID" value="GCE09316.1"/>
    <property type="molecule type" value="Genomic_DNA"/>
</dbReference>